<sequence length="413" mass="48132">MAGFSSTHVWRSLQQSASSSTPQISTRSHTCSWTTPARRDKFTCCVQQRSWAVCETRQQQSKRGSHGVAPLFGPVGTTQGGFKRGEQPRHWSGRWHRAKEPRLTSASKVDVAPTSEEEHMITSIPMADFRLGGDDEDKQCKEFRQFEEAREYTRTLGLTSQKDWQELSRSGMRPDDIPSNPQRTYRNKGWVSWPDWLGYGKGKQARPRTPSKQFLPFDQAREYARSQGLPSTRKWREWCASGKRPHNIPSDPQSTFRDDGWVSWPDWLGYTEDRSSGNAFLSFENAREHVRLMGLKSHKEWQEWSSSGKRPEYIPSNPQTAYHDEGWLSWPDWLGYGEGRLPRKVPLAREELAPEDETEYRELQLASTKEWHESREWSALYNFIVPLYYTSGTLIYLFYYRTTVISLFYYIIK</sequence>
<evidence type="ECO:0000313" key="3">
    <source>
        <dbReference type="EMBL" id="CAD8681179.1"/>
    </source>
</evidence>
<accession>A0A7S0RM63</accession>
<gene>
    <name evidence="3" type="ORF">POBO1169_LOCUS15358</name>
</gene>
<keyword evidence="2" id="KW-0472">Membrane</keyword>
<feature type="transmembrane region" description="Helical" evidence="2">
    <location>
        <begin position="394"/>
        <end position="412"/>
    </location>
</feature>
<protein>
    <submittedName>
        <fullName evidence="3">Uncharacterized protein</fullName>
    </submittedName>
</protein>
<evidence type="ECO:0000256" key="2">
    <source>
        <dbReference type="SAM" id="Phobius"/>
    </source>
</evidence>
<reference evidence="3" key="1">
    <citation type="submission" date="2021-01" db="EMBL/GenBank/DDBJ databases">
        <authorList>
            <person name="Corre E."/>
            <person name="Pelletier E."/>
            <person name="Niang G."/>
            <person name="Scheremetjew M."/>
            <person name="Finn R."/>
            <person name="Kale V."/>
            <person name="Holt S."/>
            <person name="Cochrane G."/>
            <person name="Meng A."/>
            <person name="Brown T."/>
            <person name="Cohen L."/>
        </authorList>
    </citation>
    <scope>NUCLEOTIDE SEQUENCE</scope>
    <source>
        <strain evidence="3">CCMP722</strain>
    </source>
</reference>
<dbReference type="AlphaFoldDB" id="A0A7S0RM63"/>
<dbReference type="EMBL" id="HBFA01030447">
    <property type="protein sequence ID" value="CAD8681179.1"/>
    <property type="molecule type" value="Transcribed_RNA"/>
</dbReference>
<evidence type="ECO:0000256" key="1">
    <source>
        <dbReference type="SAM" id="MobiDB-lite"/>
    </source>
</evidence>
<keyword evidence="2" id="KW-1133">Transmembrane helix</keyword>
<keyword evidence="2" id="KW-0812">Transmembrane</keyword>
<proteinExistence type="predicted"/>
<name>A0A7S0RM63_9CHLO</name>
<organism evidence="3">
    <name type="scientific">Pyramimonas obovata</name>
    <dbReference type="NCBI Taxonomy" id="1411642"/>
    <lineage>
        <taxon>Eukaryota</taxon>
        <taxon>Viridiplantae</taxon>
        <taxon>Chlorophyta</taxon>
        <taxon>Pyramimonadophyceae</taxon>
        <taxon>Pyramimonadales</taxon>
        <taxon>Pyramimonadaceae</taxon>
        <taxon>Pyramimonas</taxon>
        <taxon>Pyramimonas incertae sedis</taxon>
    </lineage>
</organism>
<feature type="region of interest" description="Disordered" evidence="1">
    <location>
        <begin position="64"/>
        <end position="94"/>
    </location>
</feature>